<feature type="region of interest" description="Disordered" evidence="1">
    <location>
        <begin position="1"/>
        <end position="46"/>
    </location>
</feature>
<dbReference type="Proteomes" id="UP001420932">
    <property type="component" value="Unassembled WGS sequence"/>
</dbReference>
<name>A0AAP0QA91_9MAGN</name>
<feature type="compositionally biased region" description="Polar residues" evidence="1">
    <location>
        <begin position="29"/>
        <end position="44"/>
    </location>
</feature>
<organism evidence="2 3">
    <name type="scientific">Stephania yunnanensis</name>
    <dbReference type="NCBI Taxonomy" id="152371"/>
    <lineage>
        <taxon>Eukaryota</taxon>
        <taxon>Viridiplantae</taxon>
        <taxon>Streptophyta</taxon>
        <taxon>Embryophyta</taxon>
        <taxon>Tracheophyta</taxon>
        <taxon>Spermatophyta</taxon>
        <taxon>Magnoliopsida</taxon>
        <taxon>Ranunculales</taxon>
        <taxon>Menispermaceae</taxon>
        <taxon>Menispermoideae</taxon>
        <taxon>Cissampelideae</taxon>
        <taxon>Stephania</taxon>
    </lineage>
</organism>
<evidence type="ECO:0000313" key="2">
    <source>
        <dbReference type="EMBL" id="KAK9168656.1"/>
    </source>
</evidence>
<evidence type="ECO:0000313" key="3">
    <source>
        <dbReference type="Proteomes" id="UP001420932"/>
    </source>
</evidence>
<feature type="region of interest" description="Disordered" evidence="1">
    <location>
        <begin position="95"/>
        <end position="117"/>
    </location>
</feature>
<accession>A0AAP0QA91</accession>
<proteinExistence type="predicted"/>
<evidence type="ECO:0000256" key="1">
    <source>
        <dbReference type="SAM" id="MobiDB-lite"/>
    </source>
</evidence>
<dbReference type="EMBL" id="JBBNAF010000001">
    <property type="protein sequence ID" value="KAK9168656.1"/>
    <property type="molecule type" value="Genomic_DNA"/>
</dbReference>
<feature type="compositionally biased region" description="Basic and acidic residues" evidence="1">
    <location>
        <begin position="12"/>
        <end position="28"/>
    </location>
</feature>
<sequence length="117" mass="12888">MRSGVVVSAGDLSDRHCCSTEDEERRSEWIQNEQGPSHSNSQGMCISEDSDHVDIETIASSYVAGVENESHLDVFNPSLSISEAEVNRFLRSLVHSSHPKHRPSKSSFSSSTIALEK</sequence>
<keyword evidence="3" id="KW-1185">Reference proteome</keyword>
<gene>
    <name evidence="2" type="ORF">Syun_000796</name>
</gene>
<protein>
    <submittedName>
        <fullName evidence="2">Uncharacterized protein</fullName>
    </submittedName>
</protein>
<comment type="caution">
    <text evidence="2">The sequence shown here is derived from an EMBL/GenBank/DDBJ whole genome shotgun (WGS) entry which is preliminary data.</text>
</comment>
<reference evidence="2 3" key="1">
    <citation type="submission" date="2024-01" db="EMBL/GenBank/DDBJ databases">
        <title>Genome assemblies of Stephania.</title>
        <authorList>
            <person name="Yang L."/>
        </authorList>
    </citation>
    <scope>NUCLEOTIDE SEQUENCE [LARGE SCALE GENOMIC DNA]</scope>
    <source>
        <strain evidence="2">YNDBR</strain>
        <tissue evidence="2">Leaf</tissue>
    </source>
</reference>
<dbReference type="AlphaFoldDB" id="A0AAP0QA91"/>